<reference evidence="2" key="1">
    <citation type="journal article" date="2012" name="PLoS ONE">
        <title>The Mitochondrial Genome of the Lycophyte Huperzia squarrosa: The Most Archaic Form in Vascular Plants.</title>
        <authorList>
            <person name="Liu Y."/>
            <person name="Wang B."/>
            <person name="Cui P."/>
            <person name="Li L."/>
            <person name="Xue J.Y."/>
            <person name="Yu J."/>
            <person name="Qiu Y.L."/>
        </authorList>
    </citation>
    <scope>NUCLEOTIDE SEQUENCE</scope>
</reference>
<evidence type="ECO:0000256" key="1">
    <source>
        <dbReference type="SAM" id="SignalP"/>
    </source>
</evidence>
<protein>
    <submittedName>
        <fullName evidence="2">Uncharacterized protein</fullName>
    </submittedName>
</protein>
<dbReference type="GeneID" id="12354397"/>
<name>H9M858_PHLSQ</name>
<dbReference type="EMBL" id="JQ002659">
    <property type="protein sequence ID" value="AEV55765.1"/>
    <property type="molecule type" value="Genomic_DNA"/>
</dbReference>
<dbReference type="AlphaFoldDB" id="H9M858"/>
<organism evidence="2">
    <name type="scientific">Phlegmariurus squarrosus</name>
    <name type="common">Rock tassel fern</name>
    <name type="synonym">Lycopodium squarrosum</name>
    <dbReference type="NCBI Taxonomy" id="73615"/>
    <lineage>
        <taxon>Eukaryota</taxon>
        <taxon>Viridiplantae</taxon>
        <taxon>Streptophyta</taxon>
        <taxon>Embryophyta</taxon>
        <taxon>Tracheophyta</taxon>
        <taxon>Lycopodiopsida</taxon>
        <taxon>Lycopodiales</taxon>
        <taxon>Lycopodiaceae</taxon>
        <taxon>Huperzioideae</taxon>
        <taxon>Phlegmariurus</taxon>
    </lineage>
</organism>
<proteinExistence type="predicted"/>
<evidence type="ECO:0000313" key="2">
    <source>
        <dbReference type="EMBL" id="AEV55765.1"/>
    </source>
</evidence>
<sequence length="117" mass="13625">MISNPIILLRLSSFCLRPTQGNSTMYDNLEASWTLYVRGGNPYPGREWVIVELEVSSSQEIRLVYTPLQSSRIYALRYQRKKHAILFSPPSRLRRRPLFISAMQSCNYLRAEANFHS</sequence>
<gene>
    <name evidence="2" type="primary">ORF117_3</name>
    <name evidence="2" type="ORF">HusqMp75</name>
</gene>
<feature type="chain" id="PRO_5003622155" evidence="1">
    <location>
        <begin position="22"/>
        <end position="117"/>
    </location>
</feature>
<keyword evidence="2" id="KW-0496">Mitochondrion</keyword>
<feature type="signal peptide" evidence="1">
    <location>
        <begin position="1"/>
        <end position="21"/>
    </location>
</feature>
<geneLocation type="mitochondrion" evidence="2"/>
<accession>H9M858</accession>
<keyword evidence="1" id="KW-0732">Signal</keyword>
<dbReference type="RefSeq" id="YP_006234315.1">
    <property type="nucleotide sequence ID" value="NC_017755.1"/>
</dbReference>